<evidence type="ECO:0000313" key="3">
    <source>
        <dbReference type="Proteomes" id="UP000294597"/>
    </source>
</evidence>
<proteinExistence type="predicted"/>
<dbReference type="AlphaFoldDB" id="A0A4R5CX21"/>
<feature type="chain" id="PRO_5020390822" evidence="1">
    <location>
        <begin position="23"/>
        <end position="161"/>
    </location>
</feature>
<dbReference type="EMBL" id="SMFO01000011">
    <property type="protein sequence ID" value="TDE02363.1"/>
    <property type="molecule type" value="Genomic_DNA"/>
</dbReference>
<keyword evidence="1" id="KW-0732">Signal</keyword>
<evidence type="ECO:0000313" key="2">
    <source>
        <dbReference type="EMBL" id="TDE02363.1"/>
    </source>
</evidence>
<dbReference type="RefSeq" id="WP_132112214.1">
    <property type="nucleotide sequence ID" value="NZ_SMFO01000011.1"/>
</dbReference>
<protein>
    <submittedName>
        <fullName evidence="2">Uncharacterized protein</fullName>
    </submittedName>
</protein>
<keyword evidence="3" id="KW-1185">Reference proteome</keyword>
<sequence>MKTIQILFVLALSLLAADTVSAQYGNNGYGNNGYGNRGYNNGGYGGNNRMNQIPQAQGQDKPKEIPVEVTVGKIMEKLTPELTLDQLQEIAISNVLIESMRSQGILLKDETSSQDQKIKEIQALSESTDRKINNFLNEDQKVKYKALNEEGNNKKKSKRNR</sequence>
<name>A0A4R5CX21_9FLAO</name>
<feature type="signal peptide" evidence="1">
    <location>
        <begin position="1"/>
        <end position="22"/>
    </location>
</feature>
<organism evidence="2 3">
    <name type="scientific">Flavobacterium hiemivividum</name>
    <dbReference type="NCBI Taxonomy" id="2541734"/>
    <lineage>
        <taxon>Bacteria</taxon>
        <taxon>Pseudomonadati</taxon>
        <taxon>Bacteroidota</taxon>
        <taxon>Flavobacteriia</taxon>
        <taxon>Flavobacteriales</taxon>
        <taxon>Flavobacteriaceae</taxon>
        <taxon>Flavobacterium</taxon>
    </lineage>
</organism>
<comment type="caution">
    <text evidence="2">The sequence shown here is derived from an EMBL/GenBank/DDBJ whole genome shotgun (WGS) entry which is preliminary data.</text>
</comment>
<gene>
    <name evidence="2" type="ORF">E0F98_13110</name>
</gene>
<reference evidence="2 3" key="1">
    <citation type="submission" date="2019-03" db="EMBL/GenBank/DDBJ databases">
        <title>Flavobacterium TSA-D2 sp. nov., isolated from arctic soil.</title>
        <authorList>
            <person name="Chaudhary D.K."/>
        </authorList>
    </citation>
    <scope>NUCLEOTIDE SEQUENCE [LARGE SCALE GENOMIC DNA]</scope>
    <source>
        <strain evidence="2 3">TSA-D2</strain>
    </source>
</reference>
<evidence type="ECO:0000256" key="1">
    <source>
        <dbReference type="SAM" id="SignalP"/>
    </source>
</evidence>
<accession>A0A4R5CX21</accession>
<dbReference type="Proteomes" id="UP000294597">
    <property type="component" value="Unassembled WGS sequence"/>
</dbReference>